<name>A0A931GLD0_9ACTN</name>
<reference evidence="1" key="1">
    <citation type="submission" date="2020-11" db="EMBL/GenBank/DDBJ databases">
        <title>Sequencing the genomes of 1000 actinobacteria strains.</title>
        <authorList>
            <person name="Klenk H.-P."/>
        </authorList>
    </citation>
    <scope>NUCLEOTIDE SEQUENCE</scope>
    <source>
        <strain evidence="1">DSM 43175</strain>
    </source>
</reference>
<proteinExistence type="predicted"/>
<dbReference type="Gene3D" id="3.40.50.450">
    <property type="match status" value="1"/>
</dbReference>
<dbReference type="InterPro" id="IPR007710">
    <property type="entry name" value="Nucleoside_deoxyribTrfase"/>
</dbReference>
<gene>
    <name evidence="1" type="ORF">IW256_001449</name>
</gene>
<dbReference type="EMBL" id="JADOUA010000001">
    <property type="protein sequence ID" value="MBG6087336.1"/>
    <property type="molecule type" value="Genomic_DNA"/>
</dbReference>
<organism evidence="1 2">
    <name type="scientific">Actinomadura viridis</name>
    <dbReference type="NCBI Taxonomy" id="58110"/>
    <lineage>
        <taxon>Bacteria</taxon>
        <taxon>Bacillati</taxon>
        <taxon>Actinomycetota</taxon>
        <taxon>Actinomycetes</taxon>
        <taxon>Streptosporangiales</taxon>
        <taxon>Thermomonosporaceae</taxon>
        <taxon>Actinomadura</taxon>
    </lineage>
</organism>
<dbReference type="AlphaFoldDB" id="A0A931GLD0"/>
<evidence type="ECO:0000313" key="1">
    <source>
        <dbReference type="EMBL" id="MBG6087336.1"/>
    </source>
</evidence>
<evidence type="ECO:0000313" key="2">
    <source>
        <dbReference type="Proteomes" id="UP000614047"/>
    </source>
</evidence>
<sequence length="148" mass="16609">MTGYVFVCYALEGEHLGALRERLELITLGARDAGLRTFAHIRDEQDWRIGEVSMRQILKVAFERIAGADAVLLDLTTSAGSKRVGLNIEAGYAKALEKPILALWHESDRPNMTTDLADHEASYRSNDDLRSAARRLLSQVKWQSPTRI</sequence>
<dbReference type="SUPFAM" id="SSF52309">
    <property type="entry name" value="N-(deoxy)ribosyltransferase-like"/>
    <property type="match status" value="1"/>
</dbReference>
<dbReference type="Proteomes" id="UP000614047">
    <property type="component" value="Unassembled WGS sequence"/>
</dbReference>
<accession>A0A931GLD0</accession>
<comment type="caution">
    <text evidence="1">The sequence shown here is derived from an EMBL/GenBank/DDBJ whole genome shotgun (WGS) entry which is preliminary data.</text>
</comment>
<keyword evidence="2" id="KW-1185">Reference proteome</keyword>
<dbReference type="Pfam" id="PF05014">
    <property type="entry name" value="Nuc_deoxyrib_tr"/>
    <property type="match status" value="1"/>
</dbReference>
<dbReference type="RefSeq" id="WP_197010213.1">
    <property type="nucleotide sequence ID" value="NZ_BAABES010000006.1"/>
</dbReference>
<protein>
    <submittedName>
        <fullName evidence="1">Nucleoside 2-deoxyribosyltransferase</fullName>
    </submittedName>
</protein>